<protein>
    <recommendedName>
        <fullName evidence="3">WXG100 family type VII secretion target</fullName>
    </recommendedName>
</protein>
<proteinExistence type="predicted"/>
<sequence>MNGFRVDDQRLAERAHQFDGLAERSGQIAEELNRALSGTGACWGSDEIGRSFAAVHAGPADDALGRLSGLADRLTDVGQRFAETARDYRAAESDAAARVRAIEHGR</sequence>
<reference evidence="1" key="1">
    <citation type="journal article" date="2014" name="Int. J. Syst. Evol. Microbiol.">
        <title>Complete genome sequence of Corynebacterium casei LMG S-19264T (=DSM 44701T), isolated from a smear-ripened cheese.</title>
        <authorList>
            <consortium name="US DOE Joint Genome Institute (JGI-PGF)"/>
            <person name="Walter F."/>
            <person name="Albersmeier A."/>
            <person name="Kalinowski J."/>
            <person name="Ruckert C."/>
        </authorList>
    </citation>
    <scope>NUCLEOTIDE SEQUENCE</scope>
    <source>
        <strain evidence="1">CGMCC 4.5737</strain>
    </source>
</reference>
<reference evidence="1" key="2">
    <citation type="submission" date="2020-09" db="EMBL/GenBank/DDBJ databases">
        <authorList>
            <person name="Sun Q."/>
            <person name="Zhou Y."/>
        </authorList>
    </citation>
    <scope>NUCLEOTIDE SEQUENCE</scope>
    <source>
        <strain evidence="1">CGMCC 4.5737</strain>
    </source>
</reference>
<dbReference type="AlphaFoldDB" id="A0A8J3FX92"/>
<evidence type="ECO:0000313" key="1">
    <source>
        <dbReference type="EMBL" id="GGM66159.1"/>
    </source>
</evidence>
<dbReference type="EMBL" id="BMMK01000020">
    <property type="protein sequence ID" value="GGM66159.1"/>
    <property type="molecule type" value="Genomic_DNA"/>
</dbReference>
<dbReference type="InterPro" id="IPR036689">
    <property type="entry name" value="ESAT-6-like_sf"/>
</dbReference>
<evidence type="ECO:0008006" key="3">
    <source>
        <dbReference type="Google" id="ProtNLM"/>
    </source>
</evidence>
<organism evidence="1 2">
    <name type="scientific">Longimycelium tulufanense</name>
    <dbReference type="NCBI Taxonomy" id="907463"/>
    <lineage>
        <taxon>Bacteria</taxon>
        <taxon>Bacillati</taxon>
        <taxon>Actinomycetota</taxon>
        <taxon>Actinomycetes</taxon>
        <taxon>Pseudonocardiales</taxon>
        <taxon>Pseudonocardiaceae</taxon>
        <taxon>Longimycelium</taxon>
    </lineage>
</organism>
<accession>A0A8J3FX92</accession>
<evidence type="ECO:0000313" key="2">
    <source>
        <dbReference type="Proteomes" id="UP000637578"/>
    </source>
</evidence>
<keyword evidence="2" id="KW-1185">Reference proteome</keyword>
<comment type="caution">
    <text evidence="1">The sequence shown here is derived from an EMBL/GenBank/DDBJ whole genome shotgun (WGS) entry which is preliminary data.</text>
</comment>
<dbReference type="Proteomes" id="UP000637578">
    <property type="component" value="Unassembled WGS sequence"/>
</dbReference>
<name>A0A8J3FX92_9PSEU</name>
<dbReference type="RefSeq" id="WP_189060005.1">
    <property type="nucleotide sequence ID" value="NZ_BMMK01000020.1"/>
</dbReference>
<dbReference type="SUPFAM" id="SSF140453">
    <property type="entry name" value="EsxAB dimer-like"/>
    <property type="match status" value="1"/>
</dbReference>
<dbReference type="Gene3D" id="1.10.287.1060">
    <property type="entry name" value="ESAT-6-like"/>
    <property type="match status" value="1"/>
</dbReference>
<gene>
    <name evidence="1" type="ORF">GCM10012275_40910</name>
</gene>